<dbReference type="STRING" id="87626.PTD2_16167"/>
<reference evidence="2 3" key="1">
    <citation type="submission" date="2006-02" db="EMBL/GenBank/DDBJ databases">
        <authorList>
            <person name="Moran M.A."/>
            <person name="Kjelleberg S."/>
            <person name="Egan S."/>
            <person name="Saunders N."/>
            <person name="Thomas T."/>
            <person name="Ferriera S."/>
            <person name="Johnson J."/>
            <person name="Kravitz S."/>
            <person name="Halpern A."/>
            <person name="Remington K."/>
            <person name="Beeson K."/>
            <person name="Tran B."/>
            <person name="Rogers Y.-H."/>
            <person name="Friedman R."/>
            <person name="Venter J.C."/>
        </authorList>
    </citation>
    <scope>NUCLEOTIDE SEQUENCE [LARGE SCALE GENOMIC DNA]</scope>
    <source>
        <strain evidence="2 3">D2</strain>
    </source>
</reference>
<keyword evidence="1" id="KW-1133">Transmembrane helix</keyword>
<proteinExistence type="predicted"/>
<dbReference type="AlphaFoldDB" id="A4CDE8"/>
<sequence>MSNIEKQKAHQKFYLTYQFVMEVVIYFFVDKVII</sequence>
<evidence type="ECO:0000256" key="1">
    <source>
        <dbReference type="SAM" id="Phobius"/>
    </source>
</evidence>
<keyword evidence="3" id="KW-1185">Reference proteome</keyword>
<keyword evidence="1" id="KW-0472">Membrane</keyword>
<keyword evidence="1" id="KW-0812">Transmembrane</keyword>
<accession>A4CDE8</accession>
<organism evidence="2 3">
    <name type="scientific">Pseudoalteromonas tunicata D2</name>
    <dbReference type="NCBI Taxonomy" id="87626"/>
    <lineage>
        <taxon>Bacteria</taxon>
        <taxon>Pseudomonadati</taxon>
        <taxon>Pseudomonadota</taxon>
        <taxon>Gammaproteobacteria</taxon>
        <taxon>Alteromonadales</taxon>
        <taxon>Pseudoalteromonadaceae</taxon>
        <taxon>Pseudoalteromonas</taxon>
    </lineage>
</organism>
<feature type="transmembrane region" description="Helical" evidence="1">
    <location>
        <begin position="12"/>
        <end position="29"/>
    </location>
</feature>
<gene>
    <name evidence="2" type="ORF">PTD2_16167</name>
</gene>
<protein>
    <submittedName>
        <fullName evidence="2">Uncharacterized protein</fullName>
    </submittedName>
</protein>
<dbReference type="Proteomes" id="UP000006201">
    <property type="component" value="Unassembled WGS sequence"/>
</dbReference>
<evidence type="ECO:0000313" key="3">
    <source>
        <dbReference type="Proteomes" id="UP000006201"/>
    </source>
</evidence>
<comment type="caution">
    <text evidence="2">The sequence shown here is derived from an EMBL/GenBank/DDBJ whole genome shotgun (WGS) entry which is preliminary data.</text>
</comment>
<name>A4CDE8_9GAMM</name>
<dbReference type="HOGENOM" id="CLU_3375484_0_0_6"/>
<dbReference type="EMBL" id="AAOH01000006">
    <property type="protein sequence ID" value="EAR27591.1"/>
    <property type="molecule type" value="Genomic_DNA"/>
</dbReference>
<evidence type="ECO:0000313" key="2">
    <source>
        <dbReference type="EMBL" id="EAR27591.1"/>
    </source>
</evidence>